<evidence type="ECO:0008006" key="11">
    <source>
        <dbReference type="Google" id="ProtNLM"/>
    </source>
</evidence>
<feature type="binding site" description="axial binding residue" evidence="7">
    <location>
        <position position="465"/>
    </location>
    <ligand>
        <name>heme</name>
        <dbReference type="ChEBI" id="CHEBI:30413"/>
    </ligand>
    <ligandPart>
        <name>Fe</name>
        <dbReference type="ChEBI" id="CHEBI:18248"/>
    </ligandPart>
</feature>
<dbReference type="PANTHER" id="PTHR24300:SF375">
    <property type="entry name" value="CYTOCHROME P450 FAMILY"/>
    <property type="match status" value="1"/>
</dbReference>
<dbReference type="AlphaFoldDB" id="T1K7J6"/>
<keyword evidence="3 7" id="KW-0479">Metal-binding</keyword>
<dbReference type="InterPro" id="IPR017972">
    <property type="entry name" value="Cyt_P450_CS"/>
</dbReference>
<evidence type="ECO:0000256" key="7">
    <source>
        <dbReference type="PIRSR" id="PIRSR602401-1"/>
    </source>
</evidence>
<proteinExistence type="inferred from homology"/>
<name>T1K7J6_TETUR</name>
<reference evidence="9" key="2">
    <citation type="submission" date="2015-06" db="UniProtKB">
        <authorList>
            <consortium name="EnsemblMetazoa"/>
        </authorList>
    </citation>
    <scope>IDENTIFICATION</scope>
</reference>
<evidence type="ECO:0000256" key="5">
    <source>
        <dbReference type="ARBA" id="ARBA00023004"/>
    </source>
</evidence>
<keyword evidence="7 8" id="KW-0349">Heme</keyword>
<keyword evidence="4 8" id="KW-0560">Oxidoreductase</keyword>
<evidence type="ECO:0000256" key="1">
    <source>
        <dbReference type="ARBA" id="ARBA00001971"/>
    </source>
</evidence>
<dbReference type="GO" id="GO:0005737">
    <property type="term" value="C:cytoplasm"/>
    <property type="evidence" value="ECO:0007669"/>
    <property type="project" value="TreeGrafter"/>
</dbReference>
<evidence type="ECO:0000256" key="8">
    <source>
        <dbReference type="RuleBase" id="RU000461"/>
    </source>
</evidence>
<keyword evidence="6 8" id="KW-0503">Monooxygenase</keyword>
<dbReference type="EnsemblMetazoa" id="tetur06g04520.1">
    <property type="protein sequence ID" value="tetur06g04520.1"/>
    <property type="gene ID" value="tetur06g04520"/>
</dbReference>
<dbReference type="InterPro" id="IPR001128">
    <property type="entry name" value="Cyt_P450"/>
</dbReference>
<dbReference type="EMBL" id="CAEY01001805">
    <property type="status" value="NOT_ANNOTATED_CDS"/>
    <property type="molecule type" value="Genomic_DNA"/>
</dbReference>
<keyword evidence="10" id="KW-1185">Reference proteome</keyword>
<dbReference type="GO" id="GO:0006082">
    <property type="term" value="P:organic acid metabolic process"/>
    <property type="evidence" value="ECO:0007669"/>
    <property type="project" value="TreeGrafter"/>
</dbReference>
<sequence length="523" mass="59535">MIEVIHSGSIPDGHFTVSTIMFLISNLLSSQPLVNSLIGLALFWLVKYLFNTIQRIRSLPAGPWGLPIVGYLPFIKDDIYLVFDQLSKKYGPVYSLKLGSFDVVLVCDWPHMKDAVANDALLARQHEVFFPGVVEGRSFAEMSGDPWREHRRLSLHILRDVGLGKSTIETLVKEEVDQFLSALENNGKPADFEKCISRSVTNNVSILLFGHKYERDDPTAIAISSANTEVGRSFSFAGVVAFLPWLAELVFKFELFNVTRLKKCFQIVDTHIQDEIVKHQEKNSQEVVDYIDGYLVEKKNREKQNKVDDNFTIEILRRNAGAFYGAGTETVSSTMEWIMVYLVKYPEYQDKIRSEIADVIGFERKPDYVDRNRMPFTMAFIHEIHRIGSVVANNLLRRAASDTKIGNYNIPKDTLVILNFWSVNRDPKLWPNPDEFDPTRFLTEDGSKVVKPPHLIPFSAGKRNCPGESLANVELFLYLVCMLQKYHVKVKPGTKISTEAIFGLSRRPSQLPTFIFEKISNSN</sequence>
<dbReference type="FunFam" id="1.10.630.10:FF:000036">
    <property type="entry name" value="CYtochrome P450 family"/>
    <property type="match status" value="1"/>
</dbReference>
<comment type="similarity">
    <text evidence="2 8">Belongs to the cytochrome P450 family.</text>
</comment>
<dbReference type="Gene3D" id="1.10.630.10">
    <property type="entry name" value="Cytochrome P450"/>
    <property type="match status" value="1"/>
</dbReference>
<reference evidence="10" key="1">
    <citation type="submission" date="2011-08" db="EMBL/GenBank/DDBJ databases">
        <authorList>
            <person name="Rombauts S."/>
        </authorList>
    </citation>
    <scope>NUCLEOTIDE SEQUENCE</scope>
    <source>
        <strain evidence="10">London</strain>
    </source>
</reference>
<dbReference type="PROSITE" id="PS00086">
    <property type="entry name" value="CYTOCHROME_P450"/>
    <property type="match status" value="1"/>
</dbReference>
<evidence type="ECO:0000256" key="4">
    <source>
        <dbReference type="ARBA" id="ARBA00023002"/>
    </source>
</evidence>
<evidence type="ECO:0000256" key="2">
    <source>
        <dbReference type="ARBA" id="ARBA00010617"/>
    </source>
</evidence>
<dbReference type="SMR" id="T1K7J6"/>
<protein>
    <recommendedName>
        <fullName evidence="11">Cytochrome P450</fullName>
    </recommendedName>
</protein>
<evidence type="ECO:0000313" key="10">
    <source>
        <dbReference type="Proteomes" id="UP000015104"/>
    </source>
</evidence>
<dbReference type="Pfam" id="PF00067">
    <property type="entry name" value="p450"/>
    <property type="match status" value="1"/>
</dbReference>
<dbReference type="PRINTS" id="PR00385">
    <property type="entry name" value="P450"/>
</dbReference>
<dbReference type="GO" id="GO:0016712">
    <property type="term" value="F:oxidoreductase activity, acting on paired donors, with incorporation or reduction of molecular oxygen, reduced flavin or flavoprotein as one donor, and incorporation of one atom of oxygen"/>
    <property type="evidence" value="ECO:0007669"/>
    <property type="project" value="TreeGrafter"/>
</dbReference>
<keyword evidence="5 7" id="KW-0408">Iron</keyword>
<dbReference type="Proteomes" id="UP000015104">
    <property type="component" value="Unassembled WGS sequence"/>
</dbReference>
<dbReference type="PRINTS" id="PR00463">
    <property type="entry name" value="EP450I"/>
</dbReference>
<evidence type="ECO:0000256" key="3">
    <source>
        <dbReference type="ARBA" id="ARBA00022723"/>
    </source>
</evidence>
<dbReference type="HOGENOM" id="CLU_001570_22_0_1"/>
<dbReference type="GO" id="GO:0006805">
    <property type="term" value="P:xenobiotic metabolic process"/>
    <property type="evidence" value="ECO:0007669"/>
    <property type="project" value="TreeGrafter"/>
</dbReference>
<evidence type="ECO:0000256" key="6">
    <source>
        <dbReference type="ARBA" id="ARBA00023033"/>
    </source>
</evidence>
<dbReference type="eggNOG" id="KOG0156">
    <property type="taxonomic scope" value="Eukaryota"/>
</dbReference>
<accession>T1K7J6</accession>
<dbReference type="STRING" id="32264.T1K7J6"/>
<dbReference type="PANTHER" id="PTHR24300">
    <property type="entry name" value="CYTOCHROME P450 508A4-RELATED"/>
    <property type="match status" value="1"/>
</dbReference>
<dbReference type="GO" id="GO:0020037">
    <property type="term" value="F:heme binding"/>
    <property type="evidence" value="ECO:0007669"/>
    <property type="project" value="InterPro"/>
</dbReference>
<evidence type="ECO:0000313" key="9">
    <source>
        <dbReference type="EnsemblMetazoa" id="tetur06g04520.1"/>
    </source>
</evidence>
<dbReference type="GO" id="GO:0005506">
    <property type="term" value="F:iron ion binding"/>
    <property type="evidence" value="ECO:0007669"/>
    <property type="project" value="InterPro"/>
</dbReference>
<dbReference type="InterPro" id="IPR002401">
    <property type="entry name" value="Cyt_P450_E_grp-I"/>
</dbReference>
<dbReference type="CDD" id="cd20617">
    <property type="entry name" value="CYP1_2-like"/>
    <property type="match status" value="1"/>
</dbReference>
<organism evidence="9 10">
    <name type="scientific">Tetranychus urticae</name>
    <name type="common">Two-spotted spider mite</name>
    <dbReference type="NCBI Taxonomy" id="32264"/>
    <lineage>
        <taxon>Eukaryota</taxon>
        <taxon>Metazoa</taxon>
        <taxon>Ecdysozoa</taxon>
        <taxon>Arthropoda</taxon>
        <taxon>Chelicerata</taxon>
        <taxon>Arachnida</taxon>
        <taxon>Acari</taxon>
        <taxon>Acariformes</taxon>
        <taxon>Trombidiformes</taxon>
        <taxon>Prostigmata</taxon>
        <taxon>Eleutherengona</taxon>
        <taxon>Raphignathae</taxon>
        <taxon>Tetranychoidea</taxon>
        <taxon>Tetranychidae</taxon>
        <taxon>Tetranychus</taxon>
    </lineage>
</organism>
<dbReference type="SUPFAM" id="SSF48264">
    <property type="entry name" value="Cytochrome P450"/>
    <property type="match status" value="1"/>
</dbReference>
<dbReference type="InterPro" id="IPR036396">
    <property type="entry name" value="Cyt_P450_sf"/>
</dbReference>
<dbReference type="InterPro" id="IPR050182">
    <property type="entry name" value="Cytochrome_P450_fam2"/>
</dbReference>
<comment type="cofactor">
    <cofactor evidence="1 7">
        <name>heme</name>
        <dbReference type="ChEBI" id="CHEBI:30413"/>
    </cofactor>
</comment>